<keyword evidence="3" id="KW-1185">Reference proteome</keyword>
<dbReference type="Gene3D" id="3.40.1580.10">
    <property type="entry name" value="SMI1/KNR4-like"/>
    <property type="match status" value="1"/>
</dbReference>
<evidence type="ECO:0000313" key="3">
    <source>
        <dbReference type="Proteomes" id="UP000019275"/>
    </source>
</evidence>
<dbReference type="Proteomes" id="UP000019275">
    <property type="component" value="Unassembled WGS sequence"/>
</dbReference>
<dbReference type="EMBL" id="ARZX01000044">
    <property type="protein sequence ID" value="EWH10014.1"/>
    <property type="molecule type" value="Genomic_DNA"/>
</dbReference>
<evidence type="ECO:0000313" key="2">
    <source>
        <dbReference type="EMBL" id="EWH10014.1"/>
    </source>
</evidence>
<proteinExistence type="predicted"/>
<organism evidence="2 3">
    <name type="scientific">Cellulophaga geojensis KL-A</name>
    <dbReference type="NCBI Taxonomy" id="1328323"/>
    <lineage>
        <taxon>Bacteria</taxon>
        <taxon>Pseudomonadati</taxon>
        <taxon>Bacteroidota</taxon>
        <taxon>Flavobacteriia</taxon>
        <taxon>Flavobacteriales</taxon>
        <taxon>Flavobacteriaceae</taxon>
        <taxon>Cellulophaga</taxon>
    </lineage>
</organism>
<dbReference type="SUPFAM" id="SSF160631">
    <property type="entry name" value="SMI1/KNR4-like"/>
    <property type="match status" value="1"/>
</dbReference>
<comment type="caution">
    <text evidence="2">The sequence shown here is derived from an EMBL/GenBank/DDBJ whole genome shotgun (WGS) entry which is preliminary data.</text>
</comment>
<gene>
    <name evidence="2" type="ORF">KLA_17002</name>
</gene>
<dbReference type="Pfam" id="PF09346">
    <property type="entry name" value="SMI1_KNR4"/>
    <property type="match status" value="1"/>
</dbReference>
<evidence type="ECO:0000259" key="1">
    <source>
        <dbReference type="Pfam" id="PF09346"/>
    </source>
</evidence>
<reference evidence="2 3" key="1">
    <citation type="journal article" date="2014" name="Genome Announc.">
        <title>Draft Genome Sequence of the Carrageenan-Degrading Bacterium Cellulophaga sp. Strain KL-A, Isolated from Decaying Marine Algae.</title>
        <authorList>
            <person name="Shan D."/>
            <person name="Ying J."/>
            <person name="Li X."/>
            <person name="Gao Z."/>
            <person name="Wei G."/>
            <person name="Shao Z."/>
        </authorList>
    </citation>
    <scope>NUCLEOTIDE SEQUENCE [LARGE SCALE GENOMIC DNA]</scope>
    <source>
        <strain evidence="2 3">KL-A</strain>
    </source>
</reference>
<feature type="domain" description="Knr4/Smi1-like" evidence="1">
    <location>
        <begin position="24"/>
        <end position="141"/>
    </location>
</feature>
<name>A0ABN0RJG0_9FLAO</name>
<accession>A0ABN0RJG0</accession>
<sequence length="169" mass="19761">MSLKEILDKIEKDSSCNLIKVKEQRELPNNLPIDLFDFYSNYNGIDFFKEEAYGISIVPFEDFKTTNSVLFPPDDVIWEELEDDISQNWYLIAKSEQLSQYISIDLSEKDKGKCYDSFLETHANPDDSPIISNNFTELLEKIYSVKGKNWFWLESDFESYGDAYEGIEI</sequence>
<dbReference type="InterPro" id="IPR018958">
    <property type="entry name" value="Knr4/Smi1-like_dom"/>
</dbReference>
<dbReference type="RefSeq" id="WP_034647266.1">
    <property type="nucleotide sequence ID" value="NZ_ARZX01000044.1"/>
</dbReference>
<protein>
    <recommendedName>
        <fullName evidence="1">Knr4/Smi1-like domain-containing protein</fullName>
    </recommendedName>
</protein>
<dbReference type="InterPro" id="IPR037883">
    <property type="entry name" value="Knr4/Smi1-like_sf"/>
</dbReference>